<evidence type="ECO:0000256" key="5">
    <source>
        <dbReference type="ARBA" id="ARBA00022989"/>
    </source>
</evidence>
<evidence type="ECO:0000256" key="9">
    <source>
        <dbReference type="SAM" id="SignalP"/>
    </source>
</evidence>
<dbReference type="PANTHER" id="PTHR24028:SF146">
    <property type="entry name" value="CADHERIN 96CB, ISOFORM D-RELATED"/>
    <property type="match status" value="1"/>
</dbReference>
<evidence type="ECO:0000256" key="4">
    <source>
        <dbReference type="ARBA" id="ARBA00022837"/>
    </source>
</evidence>
<dbReference type="Proteomes" id="UP001228049">
    <property type="component" value="Unassembled WGS sequence"/>
</dbReference>
<evidence type="ECO:0000256" key="6">
    <source>
        <dbReference type="ARBA" id="ARBA00023136"/>
    </source>
</evidence>
<dbReference type="GO" id="GO:0005509">
    <property type="term" value="F:calcium ion binding"/>
    <property type="evidence" value="ECO:0007669"/>
    <property type="project" value="UniProtKB-UniRule"/>
</dbReference>
<keyword evidence="3" id="KW-0677">Repeat</keyword>
<sequence>MTLNGPVLLHLLLLLLPVSARYFGHIAENSPVGTPVSGVLLPGGSHLNATLTGDYASDFRLVHHRDHRLGLVSAKALDREFIAMYELTVQLPRGAAAVQVEVSDRNDNIPRFIGGNRTVEVHALTPLGTELARFGAKDGDAERNGRVTFYASPESHLLHVAPQTGQVRLVRSLLGVRQATLRLCVRDGGSEDVALSVSVPQQAALGDLLFTVPDQRFQQRWFQMLSEADSPVQIERDSGRMYLTRDLLEPAEVLVKIHNSRAWRSTLTNVSRGTPVRQPPP</sequence>
<evidence type="ECO:0000256" key="1">
    <source>
        <dbReference type="ARBA" id="ARBA00004167"/>
    </source>
</evidence>
<dbReference type="InterPro" id="IPR050174">
    <property type="entry name" value="Protocadherin/Cadherin-CA"/>
</dbReference>
<keyword evidence="12" id="KW-1185">Reference proteome</keyword>
<keyword evidence="4 8" id="KW-0106">Calcium</keyword>
<comment type="caution">
    <text evidence="11">The sequence shown here is derived from an EMBL/GenBank/DDBJ whole genome shotgun (WGS) entry which is preliminary data.</text>
</comment>
<evidence type="ECO:0000256" key="7">
    <source>
        <dbReference type="ARBA" id="ARBA00023180"/>
    </source>
</evidence>
<keyword evidence="7" id="KW-0325">Glycoprotein</keyword>
<dbReference type="Gene3D" id="2.60.40.60">
    <property type="entry name" value="Cadherins"/>
    <property type="match status" value="2"/>
</dbReference>
<dbReference type="InterPro" id="IPR002126">
    <property type="entry name" value="Cadherin-like_dom"/>
</dbReference>
<dbReference type="PROSITE" id="PS00232">
    <property type="entry name" value="CADHERIN_1"/>
    <property type="match status" value="1"/>
</dbReference>
<evidence type="ECO:0000259" key="10">
    <source>
        <dbReference type="PROSITE" id="PS50268"/>
    </source>
</evidence>
<feature type="signal peptide" evidence="9">
    <location>
        <begin position="1"/>
        <end position="20"/>
    </location>
</feature>
<proteinExistence type="predicted"/>
<comment type="subcellular location">
    <subcellularLocation>
        <location evidence="1">Membrane</location>
        <topology evidence="1">Single-pass membrane protein</topology>
    </subcellularLocation>
</comment>
<keyword evidence="9" id="KW-0732">Signal</keyword>
<reference evidence="11" key="1">
    <citation type="submission" date="2023-04" db="EMBL/GenBank/DDBJ databases">
        <title>Chromosome-level genome of Chaenocephalus aceratus.</title>
        <authorList>
            <person name="Park H."/>
        </authorList>
    </citation>
    <scope>NUCLEOTIDE SEQUENCE</scope>
    <source>
        <strain evidence="11">DE</strain>
        <tissue evidence="11">Muscle</tissue>
    </source>
</reference>
<dbReference type="InterPro" id="IPR020894">
    <property type="entry name" value="Cadherin_CS"/>
</dbReference>
<dbReference type="EMBL" id="JASDAP010000010">
    <property type="protein sequence ID" value="KAK1895992.1"/>
    <property type="molecule type" value="Genomic_DNA"/>
</dbReference>
<evidence type="ECO:0000313" key="11">
    <source>
        <dbReference type="EMBL" id="KAK1895992.1"/>
    </source>
</evidence>
<dbReference type="GO" id="GO:0005886">
    <property type="term" value="C:plasma membrane"/>
    <property type="evidence" value="ECO:0007669"/>
    <property type="project" value="InterPro"/>
</dbReference>
<dbReference type="GO" id="GO:0007156">
    <property type="term" value="P:homophilic cell adhesion via plasma membrane adhesion molecules"/>
    <property type="evidence" value="ECO:0007669"/>
    <property type="project" value="InterPro"/>
</dbReference>
<evidence type="ECO:0000256" key="3">
    <source>
        <dbReference type="ARBA" id="ARBA00022737"/>
    </source>
</evidence>
<evidence type="ECO:0000256" key="8">
    <source>
        <dbReference type="PROSITE-ProRule" id="PRU00043"/>
    </source>
</evidence>
<dbReference type="SUPFAM" id="SSF49313">
    <property type="entry name" value="Cadherin-like"/>
    <property type="match status" value="2"/>
</dbReference>
<dbReference type="PROSITE" id="PS50268">
    <property type="entry name" value="CADHERIN_2"/>
    <property type="match status" value="1"/>
</dbReference>
<keyword evidence="5" id="KW-1133">Transmembrane helix</keyword>
<dbReference type="CDD" id="cd11304">
    <property type="entry name" value="Cadherin_repeat"/>
    <property type="match status" value="1"/>
</dbReference>
<organism evidence="11 12">
    <name type="scientific">Dissostichus eleginoides</name>
    <name type="common">Patagonian toothfish</name>
    <name type="synonym">Dissostichus amissus</name>
    <dbReference type="NCBI Taxonomy" id="100907"/>
    <lineage>
        <taxon>Eukaryota</taxon>
        <taxon>Metazoa</taxon>
        <taxon>Chordata</taxon>
        <taxon>Craniata</taxon>
        <taxon>Vertebrata</taxon>
        <taxon>Euteleostomi</taxon>
        <taxon>Actinopterygii</taxon>
        <taxon>Neopterygii</taxon>
        <taxon>Teleostei</taxon>
        <taxon>Neoteleostei</taxon>
        <taxon>Acanthomorphata</taxon>
        <taxon>Eupercaria</taxon>
        <taxon>Perciformes</taxon>
        <taxon>Notothenioidei</taxon>
        <taxon>Nototheniidae</taxon>
        <taxon>Dissostichus</taxon>
    </lineage>
</organism>
<accession>A0AAD9C4T5</accession>
<dbReference type="GO" id="GO:0009653">
    <property type="term" value="P:anatomical structure morphogenesis"/>
    <property type="evidence" value="ECO:0007669"/>
    <property type="project" value="UniProtKB-ARBA"/>
</dbReference>
<dbReference type="AlphaFoldDB" id="A0AAD9C4T5"/>
<gene>
    <name evidence="11" type="ORF">KUDE01_021440</name>
</gene>
<evidence type="ECO:0000313" key="12">
    <source>
        <dbReference type="Proteomes" id="UP001228049"/>
    </source>
</evidence>
<protein>
    <submittedName>
        <fullName evidence="11">Protocadherin beta-16</fullName>
    </submittedName>
</protein>
<feature type="chain" id="PRO_5041955511" evidence="9">
    <location>
        <begin position="21"/>
        <end position="281"/>
    </location>
</feature>
<name>A0AAD9C4T5_DISEL</name>
<keyword evidence="2" id="KW-0812">Transmembrane</keyword>
<keyword evidence="6" id="KW-0472">Membrane</keyword>
<feature type="domain" description="Cadherin" evidence="10">
    <location>
        <begin position="71"/>
        <end position="112"/>
    </location>
</feature>
<evidence type="ECO:0000256" key="2">
    <source>
        <dbReference type="ARBA" id="ARBA00022692"/>
    </source>
</evidence>
<dbReference type="InterPro" id="IPR015919">
    <property type="entry name" value="Cadherin-like_sf"/>
</dbReference>
<dbReference type="PANTHER" id="PTHR24028">
    <property type="entry name" value="CADHERIN-87A"/>
    <property type="match status" value="1"/>
</dbReference>